<evidence type="ECO:0000256" key="4">
    <source>
        <dbReference type="ARBA" id="ARBA00022553"/>
    </source>
</evidence>
<keyword evidence="11" id="KW-0902">Two-component regulatory system</keyword>
<dbReference type="OrthoDB" id="8554694at2"/>
<evidence type="ECO:0000256" key="1">
    <source>
        <dbReference type="ARBA" id="ARBA00000085"/>
    </source>
</evidence>
<keyword evidence="8 16" id="KW-0418">Kinase</keyword>
<evidence type="ECO:0000256" key="2">
    <source>
        <dbReference type="ARBA" id="ARBA00004141"/>
    </source>
</evidence>
<dbReference type="InterPro" id="IPR003594">
    <property type="entry name" value="HATPase_dom"/>
</dbReference>
<protein>
    <recommendedName>
        <fullName evidence="3">histidine kinase</fullName>
        <ecNumber evidence="3">2.7.13.3</ecNumber>
    </recommendedName>
</protein>
<dbReference type="PROSITE" id="PS50885">
    <property type="entry name" value="HAMP"/>
    <property type="match status" value="1"/>
</dbReference>
<accession>A0A5C0AUZ1</accession>
<dbReference type="Gene3D" id="1.10.287.130">
    <property type="match status" value="1"/>
</dbReference>
<dbReference type="CDD" id="cd00082">
    <property type="entry name" value="HisKA"/>
    <property type="match status" value="1"/>
</dbReference>
<dbReference type="Gene3D" id="3.30.565.10">
    <property type="entry name" value="Histidine kinase-like ATPase, C-terminal domain"/>
    <property type="match status" value="1"/>
</dbReference>
<comment type="catalytic activity">
    <reaction evidence="1">
        <text>ATP + protein L-histidine = ADP + protein N-phospho-L-histidine.</text>
        <dbReference type="EC" id="2.7.13.3"/>
    </reaction>
</comment>
<evidence type="ECO:0000313" key="16">
    <source>
        <dbReference type="EMBL" id="QEI04491.1"/>
    </source>
</evidence>
<dbReference type="CDD" id="cd00075">
    <property type="entry name" value="HATPase"/>
    <property type="match status" value="1"/>
</dbReference>
<proteinExistence type="predicted"/>
<evidence type="ECO:0000256" key="12">
    <source>
        <dbReference type="ARBA" id="ARBA00023136"/>
    </source>
</evidence>
<evidence type="ECO:0000256" key="3">
    <source>
        <dbReference type="ARBA" id="ARBA00012438"/>
    </source>
</evidence>
<dbReference type="KEGG" id="pacr:FXN63_00580"/>
<dbReference type="PRINTS" id="PR00344">
    <property type="entry name" value="BCTRLSENSOR"/>
</dbReference>
<evidence type="ECO:0000256" key="9">
    <source>
        <dbReference type="ARBA" id="ARBA00022840"/>
    </source>
</evidence>
<feature type="domain" description="HAMP" evidence="15">
    <location>
        <begin position="185"/>
        <end position="237"/>
    </location>
</feature>
<evidence type="ECO:0000259" key="14">
    <source>
        <dbReference type="PROSITE" id="PS50109"/>
    </source>
</evidence>
<comment type="subcellular location">
    <subcellularLocation>
        <location evidence="2">Membrane</location>
        <topology evidence="2">Multi-pass membrane protein</topology>
    </subcellularLocation>
</comment>
<dbReference type="SUPFAM" id="SSF55874">
    <property type="entry name" value="ATPase domain of HSP90 chaperone/DNA topoisomerase II/histidine kinase"/>
    <property type="match status" value="1"/>
</dbReference>
<keyword evidence="17" id="KW-1185">Reference proteome</keyword>
<dbReference type="InterPro" id="IPR036097">
    <property type="entry name" value="HisK_dim/P_sf"/>
</dbReference>
<keyword evidence="6 13" id="KW-0812">Transmembrane</keyword>
<name>A0A5C0AUZ1_9BURK</name>
<sequence>MLTVMTFTILLCWVCALGGLMTYTSQSQTSVWDTKLQAIATRIMLVIPADKVGDMQDPPSVDGQIPGDVTQARLKLREDALDASEKQNSLNFQIWENGKRLIGRTPNAPATPLQPSFVDGFSSVTIDGQRWRVFSLSDSTNSVFVQVANLHSLIDREMRHEAFTALGITTALLVFVGFLMACAVRKSLEPIKDLDSAVRARHKFDLTPLPAVPLPTELQPLVASFNHLLKQLDQAIEGERRFIGDAAHELRTPLSALQAHGQIALRASTVEAKDAALVKLLAVAQRSTRLSDQLLDLARLDAGVNVSHQGTSDLSELLVYVAHEFDIHAQQNGRSISLAPEPCRIACNVDEIGILLRNLIDNALRYTTPGGRVRVSCGYGQSTGSTPGEHVFLEVADDGPGVPQSEHAHIFERFHRVPGSGGRGSGIGLSLVAGIAQLHNAVIHTGTGLDERGFRVRVQFPMPPDTER</sequence>
<dbReference type="EMBL" id="CP043046">
    <property type="protein sequence ID" value="QEI04491.1"/>
    <property type="molecule type" value="Genomic_DNA"/>
</dbReference>
<feature type="domain" description="Histidine kinase" evidence="14">
    <location>
        <begin position="245"/>
        <end position="464"/>
    </location>
</feature>
<keyword evidence="10 13" id="KW-1133">Transmembrane helix</keyword>
<dbReference type="AlphaFoldDB" id="A0A5C0AUZ1"/>
<dbReference type="Proteomes" id="UP000325161">
    <property type="component" value="Chromosome"/>
</dbReference>
<evidence type="ECO:0000259" key="15">
    <source>
        <dbReference type="PROSITE" id="PS50885"/>
    </source>
</evidence>
<keyword evidence="7" id="KW-0547">Nucleotide-binding</keyword>
<evidence type="ECO:0000256" key="8">
    <source>
        <dbReference type="ARBA" id="ARBA00022777"/>
    </source>
</evidence>
<keyword evidence="4" id="KW-0597">Phosphoprotein</keyword>
<organism evidence="16 17">
    <name type="scientific">Pigmentiphaga aceris</name>
    <dbReference type="NCBI Taxonomy" id="1940612"/>
    <lineage>
        <taxon>Bacteria</taxon>
        <taxon>Pseudomonadati</taxon>
        <taxon>Pseudomonadota</taxon>
        <taxon>Betaproteobacteria</taxon>
        <taxon>Burkholderiales</taxon>
        <taxon>Alcaligenaceae</taxon>
        <taxon>Pigmentiphaga</taxon>
    </lineage>
</organism>
<dbReference type="SUPFAM" id="SSF47384">
    <property type="entry name" value="Homodimeric domain of signal transducing histidine kinase"/>
    <property type="match status" value="1"/>
</dbReference>
<dbReference type="InterPro" id="IPR013727">
    <property type="entry name" value="2CSK_N"/>
</dbReference>
<keyword evidence="12 13" id="KW-0472">Membrane</keyword>
<evidence type="ECO:0000313" key="17">
    <source>
        <dbReference type="Proteomes" id="UP000325161"/>
    </source>
</evidence>
<evidence type="ECO:0000256" key="5">
    <source>
        <dbReference type="ARBA" id="ARBA00022679"/>
    </source>
</evidence>
<dbReference type="InterPro" id="IPR005467">
    <property type="entry name" value="His_kinase_dom"/>
</dbReference>
<dbReference type="GO" id="GO:0005524">
    <property type="term" value="F:ATP binding"/>
    <property type="evidence" value="ECO:0007669"/>
    <property type="project" value="UniProtKB-KW"/>
</dbReference>
<dbReference type="GO" id="GO:0000155">
    <property type="term" value="F:phosphorelay sensor kinase activity"/>
    <property type="evidence" value="ECO:0007669"/>
    <property type="project" value="InterPro"/>
</dbReference>
<dbReference type="EC" id="2.7.13.3" evidence="3"/>
<evidence type="ECO:0000256" key="10">
    <source>
        <dbReference type="ARBA" id="ARBA00022989"/>
    </source>
</evidence>
<dbReference type="PANTHER" id="PTHR45436">
    <property type="entry name" value="SENSOR HISTIDINE KINASE YKOH"/>
    <property type="match status" value="1"/>
</dbReference>
<dbReference type="InterPro" id="IPR003661">
    <property type="entry name" value="HisK_dim/P_dom"/>
</dbReference>
<dbReference type="RefSeq" id="WP_148811841.1">
    <property type="nucleotide sequence ID" value="NZ_CP043046.1"/>
</dbReference>
<dbReference type="InterPro" id="IPR050428">
    <property type="entry name" value="TCS_sensor_his_kinase"/>
</dbReference>
<keyword evidence="5" id="KW-0808">Transferase</keyword>
<keyword evidence="9" id="KW-0067">ATP-binding</keyword>
<evidence type="ECO:0000256" key="13">
    <source>
        <dbReference type="SAM" id="Phobius"/>
    </source>
</evidence>
<reference evidence="16 17" key="1">
    <citation type="submission" date="2019-08" db="EMBL/GenBank/DDBJ databases">
        <title>Amphibian skin-associated Pigmentiphaga: genome sequence and occurrence across geography and hosts.</title>
        <authorList>
            <person name="Bletz M.C."/>
            <person name="Bunk B."/>
            <person name="Sproeer C."/>
            <person name="Biwer P."/>
            <person name="Reiter S."/>
            <person name="Rabemananjara F.C.E."/>
            <person name="Schulz S."/>
            <person name="Overmann J."/>
            <person name="Vences M."/>
        </authorList>
    </citation>
    <scope>NUCLEOTIDE SEQUENCE [LARGE SCALE GENOMIC DNA]</scope>
    <source>
        <strain evidence="16 17">Mada1488</strain>
    </source>
</reference>
<dbReference type="Pfam" id="PF00512">
    <property type="entry name" value="HisKA"/>
    <property type="match status" value="1"/>
</dbReference>
<evidence type="ECO:0000256" key="11">
    <source>
        <dbReference type="ARBA" id="ARBA00023012"/>
    </source>
</evidence>
<feature type="transmembrane region" description="Helical" evidence="13">
    <location>
        <begin position="162"/>
        <end position="184"/>
    </location>
</feature>
<dbReference type="SMART" id="SM00387">
    <property type="entry name" value="HATPase_c"/>
    <property type="match status" value="1"/>
</dbReference>
<dbReference type="Pfam" id="PF02518">
    <property type="entry name" value="HATPase_c"/>
    <property type="match status" value="1"/>
</dbReference>
<dbReference type="Pfam" id="PF08521">
    <property type="entry name" value="2CSK_N"/>
    <property type="match status" value="1"/>
</dbReference>
<evidence type="ECO:0000256" key="6">
    <source>
        <dbReference type="ARBA" id="ARBA00022692"/>
    </source>
</evidence>
<dbReference type="PANTHER" id="PTHR45436:SF14">
    <property type="entry name" value="SENSOR PROTEIN QSEC"/>
    <property type="match status" value="1"/>
</dbReference>
<dbReference type="GO" id="GO:0005886">
    <property type="term" value="C:plasma membrane"/>
    <property type="evidence" value="ECO:0007669"/>
    <property type="project" value="TreeGrafter"/>
</dbReference>
<dbReference type="InterPro" id="IPR036890">
    <property type="entry name" value="HATPase_C_sf"/>
</dbReference>
<evidence type="ECO:0000256" key="7">
    <source>
        <dbReference type="ARBA" id="ARBA00022741"/>
    </source>
</evidence>
<gene>
    <name evidence="16" type="ORF">FXN63_00580</name>
</gene>
<dbReference type="SMART" id="SM00388">
    <property type="entry name" value="HisKA"/>
    <property type="match status" value="1"/>
</dbReference>
<dbReference type="InterPro" id="IPR003660">
    <property type="entry name" value="HAMP_dom"/>
</dbReference>
<dbReference type="InterPro" id="IPR004358">
    <property type="entry name" value="Sig_transdc_His_kin-like_C"/>
</dbReference>
<dbReference type="PROSITE" id="PS50109">
    <property type="entry name" value="HIS_KIN"/>
    <property type="match status" value="1"/>
</dbReference>